<dbReference type="SUPFAM" id="SSF46626">
    <property type="entry name" value="Cytochrome c"/>
    <property type="match status" value="1"/>
</dbReference>
<keyword evidence="2 6" id="KW-0349">Heme</keyword>
<keyword evidence="5 6" id="KW-0408">Iron</keyword>
<evidence type="ECO:0000256" key="3">
    <source>
        <dbReference type="ARBA" id="ARBA00022723"/>
    </source>
</evidence>
<comment type="caution">
    <text evidence="10">The sequence shown here is derived from an EMBL/GenBank/DDBJ whole genome shotgun (WGS) entry which is preliminary data.</text>
</comment>
<accession>A0A016QMG7</accession>
<evidence type="ECO:0000256" key="2">
    <source>
        <dbReference type="ARBA" id="ARBA00022617"/>
    </source>
</evidence>
<evidence type="ECO:0000313" key="11">
    <source>
        <dbReference type="Proteomes" id="UP000020492"/>
    </source>
</evidence>
<keyword evidence="11" id="KW-1185">Reference proteome</keyword>
<dbReference type="Proteomes" id="UP000020492">
    <property type="component" value="Unassembled WGS sequence"/>
</dbReference>
<dbReference type="STRING" id="1476583.DEIPH_ctg050orf0036"/>
<evidence type="ECO:0000259" key="9">
    <source>
        <dbReference type="PROSITE" id="PS51007"/>
    </source>
</evidence>
<feature type="compositionally biased region" description="Polar residues" evidence="7">
    <location>
        <begin position="38"/>
        <end position="50"/>
    </location>
</feature>
<evidence type="ECO:0000256" key="6">
    <source>
        <dbReference type="PROSITE-ProRule" id="PRU00433"/>
    </source>
</evidence>
<dbReference type="Pfam" id="PF13442">
    <property type="entry name" value="Cytochrome_CBB3"/>
    <property type="match status" value="1"/>
</dbReference>
<gene>
    <name evidence="10" type="ORF">DEIPH_ctg050orf0036</name>
</gene>
<dbReference type="PANTHER" id="PTHR37823">
    <property type="entry name" value="CYTOCHROME C-553-LIKE"/>
    <property type="match status" value="1"/>
</dbReference>
<dbReference type="GO" id="GO:0009055">
    <property type="term" value="F:electron transfer activity"/>
    <property type="evidence" value="ECO:0007669"/>
    <property type="project" value="InterPro"/>
</dbReference>
<protein>
    <recommendedName>
        <fullName evidence="9">Cytochrome c domain-containing protein</fullName>
    </recommendedName>
</protein>
<keyword evidence="1" id="KW-0813">Transport</keyword>
<sequence>MKNTFVVTTTLLLALALGGSYAGYRIATTPEHAESGAKPTTTGGVNQSEGVPSAQSASTGAAGAPGAQGDTTPEQTGGTNAGQNGAVVAPTGAEQGKAGADAGTAGAAGGETGGQTTPSPTAEGSEGTQVGQTGTSNTEKATAGNPEVNDTQAAAVANATSGNTGEGQTKFASSCAGCHGANAEGGIGPSLVAANGPKSWTLEQFGNAVHNGHAPDRELSPVMPRFTKDQVSDADLNNMYAYLKSL</sequence>
<dbReference type="GO" id="GO:0020037">
    <property type="term" value="F:heme binding"/>
    <property type="evidence" value="ECO:0007669"/>
    <property type="project" value="InterPro"/>
</dbReference>
<dbReference type="PANTHER" id="PTHR37823:SF1">
    <property type="entry name" value="CYTOCHROME C-553-LIKE"/>
    <property type="match status" value="1"/>
</dbReference>
<evidence type="ECO:0000256" key="4">
    <source>
        <dbReference type="ARBA" id="ARBA00022982"/>
    </source>
</evidence>
<reference evidence="10 11" key="1">
    <citation type="submission" date="2014-03" db="EMBL/GenBank/DDBJ databases">
        <title>Draft genome sequence of Deinococcus phoenicis 1P10ME.</title>
        <authorList>
            <person name="Stepanov V.G."/>
            <person name="Vaishampayan P."/>
            <person name="Venkateswaran K."/>
            <person name="Fox G.E."/>
        </authorList>
    </citation>
    <scope>NUCLEOTIDE SEQUENCE [LARGE SCALE GENOMIC DNA]</scope>
    <source>
        <strain evidence="10 11">1P10ME</strain>
    </source>
</reference>
<dbReference type="PROSITE" id="PS51007">
    <property type="entry name" value="CYTC"/>
    <property type="match status" value="1"/>
</dbReference>
<proteinExistence type="predicted"/>
<feature type="signal peptide" evidence="8">
    <location>
        <begin position="1"/>
        <end position="22"/>
    </location>
</feature>
<feature type="compositionally biased region" description="Low complexity" evidence="7">
    <location>
        <begin position="96"/>
        <end position="105"/>
    </location>
</feature>
<evidence type="ECO:0000256" key="8">
    <source>
        <dbReference type="SAM" id="SignalP"/>
    </source>
</evidence>
<evidence type="ECO:0000313" key="10">
    <source>
        <dbReference type="EMBL" id="EYB67186.1"/>
    </source>
</evidence>
<feature type="region of interest" description="Disordered" evidence="7">
    <location>
        <begin position="32"/>
        <end position="149"/>
    </location>
</feature>
<dbReference type="RefSeq" id="WP_034359133.1">
    <property type="nucleotide sequence ID" value="NZ_JHAC01000048.1"/>
</dbReference>
<dbReference type="InterPro" id="IPR009056">
    <property type="entry name" value="Cyt_c-like_dom"/>
</dbReference>
<feature type="compositionally biased region" description="Polar residues" evidence="7">
    <location>
        <begin position="74"/>
        <end position="83"/>
    </location>
</feature>
<feature type="chain" id="PRO_5001485438" description="Cytochrome c domain-containing protein" evidence="8">
    <location>
        <begin position="23"/>
        <end position="246"/>
    </location>
</feature>
<dbReference type="AlphaFoldDB" id="A0A016QMG7"/>
<feature type="domain" description="Cytochrome c" evidence="9">
    <location>
        <begin position="162"/>
        <end position="246"/>
    </location>
</feature>
<dbReference type="GO" id="GO:0046872">
    <property type="term" value="F:metal ion binding"/>
    <property type="evidence" value="ECO:0007669"/>
    <property type="project" value="UniProtKB-KW"/>
</dbReference>
<name>A0A016QMG7_9DEIO</name>
<evidence type="ECO:0000256" key="7">
    <source>
        <dbReference type="SAM" id="MobiDB-lite"/>
    </source>
</evidence>
<dbReference type="InterPro" id="IPR036909">
    <property type="entry name" value="Cyt_c-like_dom_sf"/>
</dbReference>
<feature type="compositionally biased region" description="Low complexity" evidence="7">
    <location>
        <begin position="52"/>
        <end position="73"/>
    </location>
</feature>
<feature type="compositionally biased region" description="Polar residues" evidence="7">
    <location>
        <begin position="118"/>
        <end position="140"/>
    </location>
</feature>
<dbReference type="eggNOG" id="COG2010">
    <property type="taxonomic scope" value="Bacteria"/>
</dbReference>
<dbReference type="OrthoDB" id="74193at2"/>
<keyword evidence="8" id="KW-0732">Signal</keyword>
<keyword evidence="3 6" id="KW-0479">Metal-binding</keyword>
<dbReference type="EMBL" id="JHAC01000048">
    <property type="protein sequence ID" value="EYB67186.1"/>
    <property type="molecule type" value="Genomic_DNA"/>
</dbReference>
<dbReference type="Gene3D" id="1.10.760.10">
    <property type="entry name" value="Cytochrome c-like domain"/>
    <property type="match status" value="1"/>
</dbReference>
<dbReference type="PATRIC" id="fig|1476583.3.peg.2797"/>
<evidence type="ECO:0000256" key="1">
    <source>
        <dbReference type="ARBA" id="ARBA00022448"/>
    </source>
</evidence>
<keyword evidence="4" id="KW-0249">Electron transport</keyword>
<evidence type="ECO:0000256" key="5">
    <source>
        <dbReference type="ARBA" id="ARBA00023004"/>
    </source>
</evidence>
<organism evidence="10 11">
    <name type="scientific">Deinococcus phoenicis</name>
    <dbReference type="NCBI Taxonomy" id="1476583"/>
    <lineage>
        <taxon>Bacteria</taxon>
        <taxon>Thermotogati</taxon>
        <taxon>Deinococcota</taxon>
        <taxon>Deinococci</taxon>
        <taxon>Deinococcales</taxon>
        <taxon>Deinococcaceae</taxon>
        <taxon>Deinococcus</taxon>
    </lineage>
</organism>
<dbReference type="InterPro" id="IPR051811">
    <property type="entry name" value="Cytochrome_c550/c551-like"/>
</dbReference>